<dbReference type="Proteomes" id="UP001054889">
    <property type="component" value="Unassembled WGS sequence"/>
</dbReference>
<evidence type="ECO:0000256" key="2">
    <source>
        <dbReference type="SAM" id="MobiDB-lite"/>
    </source>
</evidence>
<feature type="coiled-coil region" evidence="1">
    <location>
        <begin position="10"/>
        <end position="44"/>
    </location>
</feature>
<organism evidence="3 4">
    <name type="scientific">Eleusine coracana subsp. coracana</name>
    <dbReference type="NCBI Taxonomy" id="191504"/>
    <lineage>
        <taxon>Eukaryota</taxon>
        <taxon>Viridiplantae</taxon>
        <taxon>Streptophyta</taxon>
        <taxon>Embryophyta</taxon>
        <taxon>Tracheophyta</taxon>
        <taxon>Spermatophyta</taxon>
        <taxon>Magnoliopsida</taxon>
        <taxon>Liliopsida</taxon>
        <taxon>Poales</taxon>
        <taxon>Poaceae</taxon>
        <taxon>PACMAD clade</taxon>
        <taxon>Chloridoideae</taxon>
        <taxon>Cynodonteae</taxon>
        <taxon>Eleusininae</taxon>
        <taxon>Eleusine</taxon>
    </lineage>
</organism>
<keyword evidence="4" id="KW-1185">Reference proteome</keyword>
<accession>A0AAV5C966</accession>
<dbReference type="AlphaFoldDB" id="A0AAV5C966"/>
<keyword evidence="1" id="KW-0175">Coiled coil</keyword>
<sequence length="131" mass="13841">MDLAGSAKLVAALEAELSAKSSQIAELEATVSLLEAENVGLREAKGKAPDLTDEEDPIFGRLEEAPCAHKQTAAGKPGEAAACEVIVLSDGEEGIVVDAHKWRSRQVRVMNGESEEVDRGSESNEVSLVLN</sequence>
<reference evidence="3" key="2">
    <citation type="submission" date="2021-12" db="EMBL/GenBank/DDBJ databases">
        <title>Resequencing data analysis of finger millet.</title>
        <authorList>
            <person name="Hatakeyama M."/>
            <person name="Aluri S."/>
            <person name="Balachadran M.T."/>
            <person name="Sivarajan S.R."/>
            <person name="Poveda L."/>
            <person name="Shimizu-Inatsugi R."/>
            <person name="Schlapbach R."/>
            <person name="Sreeman S.M."/>
            <person name="Shimizu K.K."/>
        </authorList>
    </citation>
    <scope>NUCLEOTIDE SEQUENCE</scope>
</reference>
<feature type="region of interest" description="Disordered" evidence="2">
    <location>
        <begin position="112"/>
        <end position="131"/>
    </location>
</feature>
<reference evidence="3" key="1">
    <citation type="journal article" date="2018" name="DNA Res.">
        <title>Multiple hybrid de novo genome assembly of finger millet, an orphan allotetraploid crop.</title>
        <authorList>
            <person name="Hatakeyama M."/>
            <person name="Aluri S."/>
            <person name="Balachadran M.T."/>
            <person name="Sivarajan S.R."/>
            <person name="Patrignani A."/>
            <person name="Gruter S."/>
            <person name="Poveda L."/>
            <person name="Shimizu-Inatsugi R."/>
            <person name="Baeten J."/>
            <person name="Francoijs K.J."/>
            <person name="Nataraja K.N."/>
            <person name="Reddy Y.A.N."/>
            <person name="Phadnis S."/>
            <person name="Ravikumar R.L."/>
            <person name="Schlapbach R."/>
            <person name="Sreeman S.M."/>
            <person name="Shimizu K.K."/>
        </authorList>
    </citation>
    <scope>NUCLEOTIDE SEQUENCE</scope>
</reference>
<name>A0AAV5C966_ELECO</name>
<evidence type="ECO:0000313" key="3">
    <source>
        <dbReference type="EMBL" id="GJM94814.1"/>
    </source>
</evidence>
<dbReference type="EMBL" id="BQKI01000005">
    <property type="protein sequence ID" value="GJM94814.1"/>
    <property type="molecule type" value="Genomic_DNA"/>
</dbReference>
<protein>
    <submittedName>
        <fullName evidence="3">Uncharacterized protein</fullName>
    </submittedName>
</protein>
<proteinExistence type="predicted"/>
<gene>
    <name evidence="3" type="primary">ga11493</name>
    <name evidence="3" type="ORF">PR202_ga11493</name>
</gene>
<evidence type="ECO:0000313" key="4">
    <source>
        <dbReference type="Proteomes" id="UP001054889"/>
    </source>
</evidence>
<comment type="caution">
    <text evidence="3">The sequence shown here is derived from an EMBL/GenBank/DDBJ whole genome shotgun (WGS) entry which is preliminary data.</text>
</comment>
<evidence type="ECO:0000256" key="1">
    <source>
        <dbReference type="SAM" id="Coils"/>
    </source>
</evidence>